<evidence type="ECO:0000259" key="4">
    <source>
        <dbReference type="PROSITE" id="PS50932"/>
    </source>
</evidence>
<dbReference type="PRINTS" id="PR00036">
    <property type="entry name" value="HTHLACI"/>
</dbReference>
<dbReference type="Gene3D" id="3.40.50.2300">
    <property type="match status" value="2"/>
</dbReference>
<accession>A0ABS4MEW8</accession>
<dbReference type="RefSeq" id="WP_209686977.1">
    <property type="nucleotide sequence ID" value="NZ_JAGGLU010000007.1"/>
</dbReference>
<dbReference type="EMBL" id="JAGGLU010000007">
    <property type="protein sequence ID" value="MBP2058235.1"/>
    <property type="molecule type" value="Genomic_DNA"/>
</dbReference>
<dbReference type="Pfam" id="PF13377">
    <property type="entry name" value="Peripla_BP_3"/>
    <property type="match status" value="1"/>
</dbReference>
<evidence type="ECO:0000256" key="1">
    <source>
        <dbReference type="ARBA" id="ARBA00023015"/>
    </source>
</evidence>
<dbReference type="PANTHER" id="PTHR30146">
    <property type="entry name" value="LACI-RELATED TRANSCRIPTIONAL REPRESSOR"/>
    <property type="match status" value="1"/>
</dbReference>
<dbReference type="PROSITE" id="PS50932">
    <property type="entry name" value="HTH_LACI_2"/>
    <property type="match status" value="1"/>
</dbReference>
<dbReference type="Proteomes" id="UP001519292">
    <property type="component" value="Unassembled WGS sequence"/>
</dbReference>
<keyword evidence="1" id="KW-0805">Transcription regulation</keyword>
<keyword evidence="6" id="KW-1185">Reference proteome</keyword>
<dbReference type="Pfam" id="PF00356">
    <property type="entry name" value="LacI"/>
    <property type="match status" value="1"/>
</dbReference>
<keyword evidence="3" id="KW-0804">Transcription</keyword>
<dbReference type="InterPro" id="IPR028082">
    <property type="entry name" value="Peripla_BP_I"/>
</dbReference>
<dbReference type="SUPFAM" id="SSF53822">
    <property type="entry name" value="Periplasmic binding protein-like I"/>
    <property type="match status" value="1"/>
</dbReference>
<dbReference type="PROSITE" id="PS00356">
    <property type="entry name" value="HTH_LACI_1"/>
    <property type="match status" value="1"/>
</dbReference>
<reference evidence="5 6" key="1">
    <citation type="submission" date="2021-03" db="EMBL/GenBank/DDBJ databases">
        <title>Genomic Encyclopedia of Type Strains, Phase IV (KMG-IV): sequencing the most valuable type-strain genomes for metagenomic binning, comparative biology and taxonomic classification.</title>
        <authorList>
            <person name="Goeker M."/>
        </authorList>
    </citation>
    <scope>NUCLEOTIDE SEQUENCE [LARGE SCALE GENOMIC DNA]</scope>
    <source>
        <strain evidence="5 6">DSM 101872</strain>
    </source>
</reference>
<dbReference type="CDD" id="cd01544">
    <property type="entry name" value="PBP1_GalR"/>
    <property type="match status" value="1"/>
</dbReference>
<dbReference type="InterPro" id="IPR010982">
    <property type="entry name" value="Lambda_DNA-bd_dom_sf"/>
</dbReference>
<feature type="domain" description="HTH lacI-type" evidence="4">
    <location>
        <begin position="2"/>
        <end position="47"/>
    </location>
</feature>
<evidence type="ECO:0000256" key="2">
    <source>
        <dbReference type="ARBA" id="ARBA00023125"/>
    </source>
</evidence>
<evidence type="ECO:0000313" key="6">
    <source>
        <dbReference type="Proteomes" id="UP001519292"/>
    </source>
</evidence>
<keyword evidence="2" id="KW-0238">DNA-binding</keyword>
<evidence type="ECO:0000313" key="5">
    <source>
        <dbReference type="EMBL" id="MBP2058235.1"/>
    </source>
</evidence>
<dbReference type="Gene3D" id="1.10.260.40">
    <property type="entry name" value="lambda repressor-like DNA-binding domains"/>
    <property type="match status" value="1"/>
</dbReference>
<organism evidence="5 6">
    <name type="scientific">Lactobacillus colini</name>
    <dbReference type="NCBI Taxonomy" id="1819254"/>
    <lineage>
        <taxon>Bacteria</taxon>
        <taxon>Bacillati</taxon>
        <taxon>Bacillota</taxon>
        <taxon>Bacilli</taxon>
        <taxon>Lactobacillales</taxon>
        <taxon>Lactobacillaceae</taxon>
        <taxon>Lactobacillus</taxon>
    </lineage>
</organism>
<sequence>MPSIRDVAKMAGVSPASVSRILNNDKSFHINENTRKRVIEVSKKLKYNKSKNKSGPKENKGMNIGLILRHSEKDEAQDPYFQNIHDGIIEEADKWRLETDIVFRMHDKEKNLDLLSKYGAIILVGQMTNDAIEKLKNYNKNIVLVDADPVLDDCTYIQNDFTNQTTKILNYLYKLGHRNIVYVGGRANVVDIKGKTVPLEVEKRALAYSNWMKVKGLNKYEHLYIRNWTIKDGYNLCNQIINESQELPSAILVGSDPMALGVYKALKNHNIKIPEEVSVVSFDDVELNRYLTPALSSVYMDSKQMGHVAVRLVRDMMIEEENAMPLVITCRSKFNLRESVMEKL</sequence>
<dbReference type="SMART" id="SM00354">
    <property type="entry name" value="HTH_LACI"/>
    <property type="match status" value="1"/>
</dbReference>
<dbReference type="InterPro" id="IPR046335">
    <property type="entry name" value="LacI/GalR-like_sensor"/>
</dbReference>
<gene>
    <name evidence="5" type="ORF">J2Z60_001412</name>
</gene>
<name>A0ABS4MEW8_9LACO</name>
<dbReference type="PANTHER" id="PTHR30146:SF149">
    <property type="entry name" value="HTH-TYPE TRANSCRIPTIONAL REGULATOR EBGR"/>
    <property type="match status" value="1"/>
</dbReference>
<comment type="caution">
    <text evidence="5">The sequence shown here is derived from an EMBL/GenBank/DDBJ whole genome shotgun (WGS) entry which is preliminary data.</text>
</comment>
<dbReference type="CDD" id="cd01392">
    <property type="entry name" value="HTH_LacI"/>
    <property type="match status" value="1"/>
</dbReference>
<protein>
    <submittedName>
        <fullName evidence="5">LacI family transcriptional regulator</fullName>
    </submittedName>
</protein>
<evidence type="ECO:0000256" key="3">
    <source>
        <dbReference type="ARBA" id="ARBA00023163"/>
    </source>
</evidence>
<dbReference type="InterPro" id="IPR000843">
    <property type="entry name" value="HTH_LacI"/>
</dbReference>
<proteinExistence type="predicted"/>
<dbReference type="SUPFAM" id="SSF47413">
    <property type="entry name" value="lambda repressor-like DNA-binding domains"/>
    <property type="match status" value="1"/>
</dbReference>